<feature type="domain" description="RNase H type-1" evidence="1">
    <location>
        <begin position="2"/>
        <end position="121"/>
    </location>
</feature>
<proteinExistence type="predicted"/>
<evidence type="ECO:0000259" key="1">
    <source>
        <dbReference type="Pfam" id="PF13456"/>
    </source>
</evidence>
<dbReference type="Gene3D" id="3.30.420.10">
    <property type="entry name" value="Ribonuclease H-like superfamily/Ribonuclease H"/>
    <property type="match status" value="1"/>
</dbReference>
<dbReference type="Proteomes" id="UP001295469">
    <property type="component" value="Chromosome C08"/>
</dbReference>
<dbReference type="EMBL" id="HG994372">
    <property type="protein sequence ID" value="CAF2110908.1"/>
    <property type="molecule type" value="Genomic_DNA"/>
</dbReference>
<name>A0A816UPW5_BRANA</name>
<sequence length="153" mass="18003">CNTDGSFINEETLTTAGWVVRDSNETYRGTAQAIGIRVERALESELQAILMTLQHCWSLGYRKIIMETDCRTSKEILQDNKLQFPIYNWTRNIREWSKKFEAIEFQWINRRSNKVADKLATSNPSRDPFLFHYYVPNNVTSFLREDYVLSHSN</sequence>
<reference evidence="2" key="1">
    <citation type="submission" date="2021-01" db="EMBL/GenBank/DDBJ databases">
        <authorList>
            <consortium name="Genoscope - CEA"/>
            <person name="William W."/>
        </authorList>
    </citation>
    <scope>NUCLEOTIDE SEQUENCE</scope>
</reference>
<dbReference type="SUPFAM" id="SSF53098">
    <property type="entry name" value="Ribonuclease H-like"/>
    <property type="match status" value="1"/>
</dbReference>
<dbReference type="InterPro" id="IPR036397">
    <property type="entry name" value="RNaseH_sf"/>
</dbReference>
<feature type="non-terminal residue" evidence="2">
    <location>
        <position position="1"/>
    </location>
</feature>
<dbReference type="Pfam" id="PF13456">
    <property type="entry name" value="RVT_3"/>
    <property type="match status" value="1"/>
</dbReference>
<dbReference type="GO" id="GO:0003676">
    <property type="term" value="F:nucleic acid binding"/>
    <property type="evidence" value="ECO:0007669"/>
    <property type="project" value="InterPro"/>
</dbReference>
<dbReference type="InterPro" id="IPR002156">
    <property type="entry name" value="RNaseH_domain"/>
</dbReference>
<gene>
    <name evidence="2" type="ORF">DARMORV10_C08P26150.1</name>
</gene>
<dbReference type="AlphaFoldDB" id="A0A816UPW5"/>
<evidence type="ECO:0000313" key="2">
    <source>
        <dbReference type="EMBL" id="CAF2110908.1"/>
    </source>
</evidence>
<organism evidence="2">
    <name type="scientific">Brassica napus</name>
    <name type="common">Rape</name>
    <dbReference type="NCBI Taxonomy" id="3708"/>
    <lineage>
        <taxon>Eukaryota</taxon>
        <taxon>Viridiplantae</taxon>
        <taxon>Streptophyta</taxon>
        <taxon>Embryophyta</taxon>
        <taxon>Tracheophyta</taxon>
        <taxon>Spermatophyta</taxon>
        <taxon>Magnoliopsida</taxon>
        <taxon>eudicotyledons</taxon>
        <taxon>Gunneridae</taxon>
        <taxon>Pentapetalae</taxon>
        <taxon>rosids</taxon>
        <taxon>malvids</taxon>
        <taxon>Brassicales</taxon>
        <taxon>Brassicaceae</taxon>
        <taxon>Brassiceae</taxon>
        <taxon>Brassica</taxon>
    </lineage>
</organism>
<accession>A0A816UPW5</accession>
<dbReference type="GO" id="GO:0004523">
    <property type="term" value="F:RNA-DNA hybrid ribonuclease activity"/>
    <property type="evidence" value="ECO:0007669"/>
    <property type="project" value="InterPro"/>
</dbReference>
<dbReference type="InterPro" id="IPR012337">
    <property type="entry name" value="RNaseH-like_sf"/>
</dbReference>
<dbReference type="PANTHER" id="PTHR47723">
    <property type="entry name" value="OS05G0353850 PROTEIN"/>
    <property type="match status" value="1"/>
</dbReference>
<dbReference type="PANTHER" id="PTHR47723:SF19">
    <property type="entry name" value="POLYNUCLEOTIDYL TRANSFERASE, RIBONUCLEASE H-LIKE SUPERFAMILY PROTEIN"/>
    <property type="match status" value="1"/>
</dbReference>
<dbReference type="CDD" id="cd06222">
    <property type="entry name" value="RNase_H_like"/>
    <property type="match status" value="1"/>
</dbReference>
<protein>
    <submittedName>
        <fullName evidence="2">(rape) hypothetical protein</fullName>
    </submittedName>
</protein>
<dbReference type="InterPro" id="IPR044730">
    <property type="entry name" value="RNase_H-like_dom_plant"/>
</dbReference>
<dbReference type="InterPro" id="IPR053151">
    <property type="entry name" value="RNase_H-like"/>
</dbReference>